<accession>H1XXQ9</accession>
<keyword evidence="4" id="KW-1185">Reference proteome</keyword>
<sequence>MNESKPLIIAHRGAKNLAPENTIKACELALEHGASALEVDLRMCGSGEIVLFHDYWLWRHFRKIKAVRKSPLKELKQLRFNHIAYRYQDNICTLSEFLAHFKNTVPINLDIKNLFTNNVLLIRAIVHDVKQHDMQDQIWLSSFSPNFLRVIKKEFPEIRTGYLFRNFSLVHRYIDKIVKADAWHPHYRLVSERFLQISRRLKKEVYIWTIKDEPVFKEMVNQHFNGIITDVLIK</sequence>
<dbReference type="Proteomes" id="UP000004671">
    <property type="component" value="Chromosome"/>
</dbReference>
<dbReference type="InParanoid" id="H1XXQ9"/>
<dbReference type="GO" id="GO:0008081">
    <property type="term" value="F:phosphoric diester hydrolase activity"/>
    <property type="evidence" value="ECO:0007669"/>
    <property type="project" value="InterPro"/>
</dbReference>
<dbReference type="PaxDb" id="880073-Calab_0078"/>
<dbReference type="CDD" id="cd08556">
    <property type="entry name" value="GDPD"/>
    <property type="match status" value="1"/>
</dbReference>
<dbReference type="KEGG" id="caby:Cabys_2862"/>
<dbReference type="EMBL" id="CP018099">
    <property type="protein sequence ID" value="APF19610.1"/>
    <property type="molecule type" value="Genomic_DNA"/>
</dbReference>
<dbReference type="SUPFAM" id="SSF51695">
    <property type="entry name" value="PLC-like phosphodiesterases"/>
    <property type="match status" value="1"/>
</dbReference>
<dbReference type="HOGENOM" id="CLU_030006_3_3_0"/>
<gene>
    <name evidence="2" type="ORF">Cabys_2862</name>
    <name evidence="3" type="ORF">Calab_0078</name>
</gene>
<dbReference type="PROSITE" id="PS51704">
    <property type="entry name" value="GP_PDE"/>
    <property type="match status" value="1"/>
</dbReference>
<organism evidence="3 4">
    <name type="scientific">Caldithrix abyssi DSM 13497</name>
    <dbReference type="NCBI Taxonomy" id="880073"/>
    <lineage>
        <taxon>Bacteria</taxon>
        <taxon>Pseudomonadati</taxon>
        <taxon>Calditrichota</taxon>
        <taxon>Calditrichia</taxon>
        <taxon>Calditrichales</taxon>
        <taxon>Calditrichaceae</taxon>
        <taxon>Caldithrix</taxon>
    </lineage>
</organism>
<evidence type="ECO:0000313" key="5">
    <source>
        <dbReference type="Proteomes" id="UP000183868"/>
    </source>
</evidence>
<dbReference type="eggNOG" id="COG0584">
    <property type="taxonomic scope" value="Bacteria"/>
</dbReference>
<dbReference type="InterPro" id="IPR030395">
    <property type="entry name" value="GP_PDE_dom"/>
</dbReference>
<evidence type="ECO:0000313" key="4">
    <source>
        <dbReference type="Proteomes" id="UP000004671"/>
    </source>
</evidence>
<protein>
    <submittedName>
        <fullName evidence="3">Glycerophosphoryl diester phosphodiesterase</fullName>
    </submittedName>
</protein>
<dbReference type="PANTHER" id="PTHR46211">
    <property type="entry name" value="GLYCEROPHOSPHORYL DIESTER PHOSPHODIESTERASE"/>
    <property type="match status" value="1"/>
</dbReference>
<dbReference type="InterPro" id="IPR017946">
    <property type="entry name" value="PLC-like_Pdiesterase_TIM-brl"/>
</dbReference>
<dbReference type="Proteomes" id="UP000183868">
    <property type="component" value="Chromosome"/>
</dbReference>
<reference evidence="3 4" key="1">
    <citation type="submission" date="2011-09" db="EMBL/GenBank/DDBJ databases">
        <title>The permanent draft genome of Caldithrix abyssi DSM 13497.</title>
        <authorList>
            <consortium name="US DOE Joint Genome Institute (JGI-PGF)"/>
            <person name="Lucas S."/>
            <person name="Han J."/>
            <person name="Lapidus A."/>
            <person name="Bruce D."/>
            <person name="Goodwin L."/>
            <person name="Pitluck S."/>
            <person name="Peters L."/>
            <person name="Kyrpides N."/>
            <person name="Mavromatis K."/>
            <person name="Ivanova N."/>
            <person name="Mikhailova N."/>
            <person name="Chertkov O."/>
            <person name="Detter J.C."/>
            <person name="Tapia R."/>
            <person name="Han C."/>
            <person name="Land M."/>
            <person name="Hauser L."/>
            <person name="Markowitz V."/>
            <person name="Cheng J.-F."/>
            <person name="Hugenholtz P."/>
            <person name="Woyke T."/>
            <person name="Wu D."/>
            <person name="Spring S."/>
            <person name="Brambilla E."/>
            <person name="Klenk H.-P."/>
            <person name="Eisen J.A."/>
        </authorList>
    </citation>
    <scope>NUCLEOTIDE SEQUENCE [LARGE SCALE GENOMIC DNA]</scope>
    <source>
        <strain evidence="3 4">DSM 13497</strain>
    </source>
</reference>
<name>H1XXQ9_CALAY</name>
<dbReference type="Pfam" id="PF03009">
    <property type="entry name" value="GDPD"/>
    <property type="match status" value="1"/>
</dbReference>
<dbReference type="Gene3D" id="3.20.20.190">
    <property type="entry name" value="Phosphatidylinositol (PI) phosphodiesterase"/>
    <property type="match status" value="1"/>
</dbReference>
<feature type="domain" description="GP-PDE" evidence="1">
    <location>
        <begin position="6"/>
        <end position="234"/>
    </location>
</feature>
<dbReference type="PANTHER" id="PTHR46211:SF14">
    <property type="entry name" value="GLYCEROPHOSPHODIESTER PHOSPHODIESTERASE"/>
    <property type="match status" value="1"/>
</dbReference>
<reference evidence="2 5" key="2">
    <citation type="submission" date="2016-11" db="EMBL/GenBank/DDBJ databases">
        <title>Genomic analysis of Caldithrix abyssi and proposal of a novel bacterial phylum Caldithrichaeota.</title>
        <authorList>
            <person name="Kublanov I."/>
            <person name="Sigalova O."/>
            <person name="Gavrilov S."/>
            <person name="Lebedinsky A."/>
            <person name="Ivanova N."/>
            <person name="Daum C."/>
            <person name="Reddy T."/>
            <person name="Klenk H.P."/>
            <person name="Goker M."/>
            <person name="Reva O."/>
            <person name="Miroshnichenko M."/>
            <person name="Kyprides N."/>
            <person name="Woyke T."/>
            <person name="Gelfand M."/>
        </authorList>
    </citation>
    <scope>NUCLEOTIDE SEQUENCE [LARGE SCALE GENOMIC DNA]</scope>
    <source>
        <strain evidence="2 5">LF13</strain>
    </source>
</reference>
<dbReference type="OrthoDB" id="384721at2"/>
<proteinExistence type="predicted"/>
<dbReference type="GO" id="GO:0006629">
    <property type="term" value="P:lipid metabolic process"/>
    <property type="evidence" value="ECO:0007669"/>
    <property type="project" value="InterPro"/>
</dbReference>
<dbReference type="RefSeq" id="WP_006926604.1">
    <property type="nucleotide sequence ID" value="NZ_CM001402.1"/>
</dbReference>
<dbReference type="STRING" id="880073.Cabys_2862"/>
<dbReference type="EMBL" id="CM001402">
    <property type="protein sequence ID" value="EHO39732.1"/>
    <property type="molecule type" value="Genomic_DNA"/>
</dbReference>
<evidence type="ECO:0000259" key="1">
    <source>
        <dbReference type="PROSITE" id="PS51704"/>
    </source>
</evidence>
<dbReference type="AlphaFoldDB" id="H1XXQ9"/>
<evidence type="ECO:0000313" key="2">
    <source>
        <dbReference type="EMBL" id="APF19610.1"/>
    </source>
</evidence>
<evidence type="ECO:0000313" key="3">
    <source>
        <dbReference type="EMBL" id="EHO39732.1"/>
    </source>
</evidence>